<keyword evidence="2" id="KW-1185">Reference proteome</keyword>
<gene>
    <name evidence="1" type="ORF">ACIGG6_03490</name>
</gene>
<proteinExistence type="predicted"/>
<sequence length="157" mass="17090">MSVLAFDYEDAKGNVSTREVSQWSDDGWLLTGICSSDNRRKTFRRDRIQVVHEGGDSLKPISMPQHLVDRAIAASKTRSDSLEILFTGFAKARRAELEAAAAESGMRVCKTVTMGLSFVCGGPTAGPTKLRNAQAKGVPVLDEADFLKLLETGEMPE</sequence>
<dbReference type="Proteomes" id="UP001614338">
    <property type="component" value="Unassembled WGS sequence"/>
</dbReference>
<organism evidence="1 2">
    <name type="scientific">Vreelandella lionensis</name>
    <dbReference type="NCBI Taxonomy" id="1144478"/>
    <lineage>
        <taxon>Bacteria</taxon>
        <taxon>Pseudomonadati</taxon>
        <taxon>Pseudomonadota</taxon>
        <taxon>Gammaproteobacteria</taxon>
        <taxon>Oceanospirillales</taxon>
        <taxon>Halomonadaceae</taxon>
        <taxon>Vreelandella</taxon>
    </lineage>
</organism>
<dbReference type="RefSeq" id="WP_399842269.1">
    <property type="nucleotide sequence ID" value="NZ_JBITWC010000004.1"/>
</dbReference>
<reference evidence="1 2" key="1">
    <citation type="submission" date="2024-10" db="EMBL/GenBank/DDBJ databases">
        <title>The Natural Products Discovery Center: Release of the First 8490 Sequenced Strains for Exploring Actinobacteria Biosynthetic Diversity.</title>
        <authorList>
            <person name="Kalkreuter E."/>
            <person name="Kautsar S.A."/>
            <person name="Yang D."/>
            <person name="Bader C.D."/>
            <person name="Teijaro C.N."/>
            <person name="Fluegel L."/>
            <person name="Davis C.M."/>
            <person name="Simpson J.R."/>
            <person name="Lauterbach L."/>
            <person name="Steele A.D."/>
            <person name="Gui C."/>
            <person name="Meng S."/>
            <person name="Li G."/>
            <person name="Viehrig K."/>
            <person name="Ye F."/>
            <person name="Su P."/>
            <person name="Kiefer A.F."/>
            <person name="Nichols A."/>
            <person name="Cepeda A.J."/>
            <person name="Yan W."/>
            <person name="Fan B."/>
            <person name="Jiang Y."/>
            <person name="Adhikari A."/>
            <person name="Zheng C.-J."/>
            <person name="Schuster L."/>
            <person name="Cowan T.M."/>
            <person name="Smanski M.J."/>
            <person name="Chevrette M.G."/>
            <person name="De Carvalho L.P.S."/>
            <person name="Shen B."/>
        </authorList>
    </citation>
    <scope>NUCLEOTIDE SEQUENCE [LARGE SCALE GENOMIC DNA]</scope>
    <source>
        <strain evidence="1 2">NPDC077409</strain>
    </source>
</reference>
<dbReference type="SUPFAM" id="SSF52113">
    <property type="entry name" value="BRCT domain"/>
    <property type="match status" value="1"/>
</dbReference>
<comment type="caution">
    <text evidence="1">The sequence shown here is derived from an EMBL/GenBank/DDBJ whole genome shotgun (WGS) entry which is preliminary data.</text>
</comment>
<name>A0ABW8BPD0_9GAMM</name>
<evidence type="ECO:0008006" key="3">
    <source>
        <dbReference type="Google" id="ProtNLM"/>
    </source>
</evidence>
<evidence type="ECO:0000313" key="1">
    <source>
        <dbReference type="EMBL" id="MFI8749060.1"/>
    </source>
</evidence>
<dbReference type="InterPro" id="IPR036420">
    <property type="entry name" value="BRCT_dom_sf"/>
</dbReference>
<dbReference type="Gene3D" id="3.40.50.10190">
    <property type="entry name" value="BRCT domain"/>
    <property type="match status" value="1"/>
</dbReference>
<accession>A0ABW8BPD0</accession>
<dbReference type="EMBL" id="JBITWC010000004">
    <property type="protein sequence ID" value="MFI8749060.1"/>
    <property type="molecule type" value="Genomic_DNA"/>
</dbReference>
<protein>
    <recommendedName>
        <fullName evidence="3">BRCT domain-containing protein</fullName>
    </recommendedName>
</protein>
<evidence type="ECO:0000313" key="2">
    <source>
        <dbReference type="Proteomes" id="UP001614338"/>
    </source>
</evidence>